<gene>
    <name evidence="1" type="ORF">D5086_018070</name>
</gene>
<accession>A0ACC4BNP9</accession>
<dbReference type="EMBL" id="RCHU02000009">
    <property type="protein sequence ID" value="KAL3580235.1"/>
    <property type="molecule type" value="Genomic_DNA"/>
</dbReference>
<keyword evidence="2" id="KW-1185">Reference proteome</keyword>
<organism evidence="1 2">
    <name type="scientific">Populus alba</name>
    <name type="common">White poplar</name>
    <dbReference type="NCBI Taxonomy" id="43335"/>
    <lineage>
        <taxon>Eukaryota</taxon>
        <taxon>Viridiplantae</taxon>
        <taxon>Streptophyta</taxon>
        <taxon>Embryophyta</taxon>
        <taxon>Tracheophyta</taxon>
        <taxon>Spermatophyta</taxon>
        <taxon>Magnoliopsida</taxon>
        <taxon>eudicotyledons</taxon>
        <taxon>Gunneridae</taxon>
        <taxon>Pentapetalae</taxon>
        <taxon>rosids</taxon>
        <taxon>fabids</taxon>
        <taxon>Malpighiales</taxon>
        <taxon>Salicaceae</taxon>
        <taxon>Saliceae</taxon>
        <taxon>Populus</taxon>
    </lineage>
</organism>
<evidence type="ECO:0000313" key="2">
    <source>
        <dbReference type="Proteomes" id="UP000309997"/>
    </source>
</evidence>
<sequence>MGSTPQGKQFSALNNINPYEGNSCGSLLSKKRETSPSPSSFDEDHESESSFEFGWKPVVMGSVFQLSKFNIFFTEKFPFYEFGIKDVNLPSITTVDGNKGIKRSYVEVVEFFIAINLSSNRFQGKNPKLKGNLKVLADESNYLLGERRENLHGPDTLEKHSPRNHLGRRTNNLKNRETKEV</sequence>
<reference evidence="1 2" key="1">
    <citation type="journal article" date="2024" name="Plant Biotechnol. J.">
        <title>Genome and CRISPR/Cas9 system of a widespread forest tree (Populus alba) in the world.</title>
        <authorList>
            <person name="Liu Y.J."/>
            <person name="Jiang P.F."/>
            <person name="Han X.M."/>
            <person name="Li X.Y."/>
            <person name="Wang H.M."/>
            <person name="Wang Y.J."/>
            <person name="Wang X.X."/>
            <person name="Zeng Q.Y."/>
        </authorList>
    </citation>
    <scope>NUCLEOTIDE SEQUENCE [LARGE SCALE GENOMIC DNA]</scope>
    <source>
        <strain evidence="2">cv. PAL-ZL1</strain>
    </source>
</reference>
<evidence type="ECO:0000313" key="1">
    <source>
        <dbReference type="EMBL" id="KAL3580235.1"/>
    </source>
</evidence>
<comment type="caution">
    <text evidence="1">The sequence shown here is derived from an EMBL/GenBank/DDBJ whole genome shotgun (WGS) entry which is preliminary data.</text>
</comment>
<proteinExistence type="predicted"/>
<protein>
    <submittedName>
        <fullName evidence="1">Uncharacterized protein</fullName>
    </submittedName>
</protein>
<name>A0ACC4BNP9_POPAL</name>
<dbReference type="Proteomes" id="UP000309997">
    <property type="component" value="Unassembled WGS sequence"/>
</dbReference>